<dbReference type="EMBL" id="GBRH01250326">
    <property type="protein sequence ID" value="JAD47569.1"/>
    <property type="molecule type" value="Transcribed_RNA"/>
</dbReference>
<accession>A0A0A9A7D6</accession>
<organism evidence="1">
    <name type="scientific">Arundo donax</name>
    <name type="common">Giant reed</name>
    <name type="synonym">Donax arundinaceus</name>
    <dbReference type="NCBI Taxonomy" id="35708"/>
    <lineage>
        <taxon>Eukaryota</taxon>
        <taxon>Viridiplantae</taxon>
        <taxon>Streptophyta</taxon>
        <taxon>Embryophyta</taxon>
        <taxon>Tracheophyta</taxon>
        <taxon>Spermatophyta</taxon>
        <taxon>Magnoliopsida</taxon>
        <taxon>Liliopsida</taxon>
        <taxon>Poales</taxon>
        <taxon>Poaceae</taxon>
        <taxon>PACMAD clade</taxon>
        <taxon>Arundinoideae</taxon>
        <taxon>Arundineae</taxon>
        <taxon>Arundo</taxon>
    </lineage>
</organism>
<dbReference type="AlphaFoldDB" id="A0A0A9A7D6"/>
<protein>
    <submittedName>
        <fullName evidence="1">Uncharacterized protein</fullName>
    </submittedName>
</protein>
<evidence type="ECO:0000313" key="1">
    <source>
        <dbReference type="EMBL" id="JAD47569.1"/>
    </source>
</evidence>
<proteinExistence type="predicted"/>
<name>A0A0A9A7D6_ARUDO</name>
<reference evidence="1" key="1">
    <citation type="submission" date="2014-09" db="EMBL/GenBank/DDBJ databases">
        <authorList>
            <person name="Magalhaes I.L.F."/>
            <person name="Oliveira U."/>
            <person name="Santos F.R."/>
            <person name="Vidigal T.H.D.A."/>
            <person name="Brescovit A.D."/>
            <person name="Santos A.J."/>
        </authorList>
    </citation>
    <scope>NUCLEOTIDE SEQUENCE</scope>
    <source>
        <tissue evidence="1">Shoot tissue taken approximately 20 cm above the soil surface</tissue>
    </source>
</reference>
<sequence length="30" mass="3380">MGKTENIPFPLRYNSALMEAFGAFVLYSVL</sequence>
<reference evidence="1" key="2">
    <citation type="journal article" date="2015" name="Data Brief">
        <title>Shoot transcriptome of the giant reed, Arundo donax.</title>
        <authorList>
            <person name="Barrero R.A."/>
            <person name="Guerrero F.D."/>
            <person name="Moolhuijzen P."/>
            <person name="Goolsby J.A."/>
            <person name="Tidwell J."/>
            <person name="Bellgard S.E."/>
            <person name="Bellgard M.I."/>
        </authorList>
    </citation>
    <scope>NUCLEOTIDE SEQUENCE</scope>
    <source>
        <tissue evidence="1">Shoot tissue taken approximately 20 cm above the soil surface</tissue>
    </source>
</reference>